<dbReference type="EMBL" id="JACHDP010000001">
    <property type="protein sequence ID" value="MBB5481037.1"/>
    <property type="molecule type" value="Genomic_DNA"/>
</dbReference>
<evidence type="ECO:0000313" key="1">
    <source>
        <dbReference type="EMBL" id="MBB5481037.1"/>
    </source>
</evidence>
<protein>
    <submittedName>
        <fullName evidence="1">Uncharacterized protein</fullName>
    </submittedName>
</protein>
<dbReference type="Proteomes" id="UP000586947">
    <property type="component" value="Unassembled WGS sequence"/>
</dbReference>
<comment type="caution">
    <text evidence="1">The sequence shown here is derived from an EMBL/GenBank/DDBJ whole genome shotgun (WGS) entry which is preliminary data.</text>
</comment>
<name>A0A840VWP2_9ACTN</name>
<gene>
    <name evidence="1" type="ORF">HNR20_005542</name>
</gene>
<dbReference type="RefSeq" id="WP_184185866.1">
    <property type="nucleotide sequence ID" value="NZ_BMNF01000004.1"/>
</dbReference>
<accession>A0A840VWP2</accession>
<organism evidence="1 2">
    <name type="scientific">Micromonospora parathelypteridis</name>
    <dbReference type="NCBI Taxonomy" id="1839617"/>
    <lineage>
        <taxon>Bacteria</taxon>
        <taxon>Bacillati</taxon>
        <taxon>Actinomycetota</taxon>
        <taxon>Actinomycetes</taxon>
        <taxon>Micromonosporales</taxon>
        <taxon>Micromonosporaceae</taxon>
        <taxon>Micromonospora</taxon>
    </lineage>
</organism>
<evidence type="ECO:0000313" key="2">
    <source>
        <dbReference type="Proteomes" id="UP000586947"/>
    </source>
</evidence>
<reference evidence="1 2" key="1">
    <citation type="submission" date="2020-08" db="EMBL/GenBank/DDBJ databases">
        <title>Sequencing the genomes of 1000 actinobacteria strains.</title>
        <authorList>
            <person name="Klenk H.-P."/>
        </authorList>
    </citation>
    <scope>NUCLEOTIDE SEQUENCE [LARGE SCALE GENOMIC DNA]</scope>
    <source>
        <strain evidence="1 2">DSM 103125</strain>
    </source>
</reference>
<sequence length="1521" mass="156629">MTYVEIDIQGARALGQVLRDTATRTETVRRQTLAALKIAELTGQAPLQLALVQDGFATLGTGINGKADLAERFTIDPRGTATTLGATEADLGGALSTLLGFAGPRDLRGILLGLPGAGANTALDAALARLTPLLLPAQLGGQRPALTDEQLAALLPDLQVLALALGIEHVGPPVRQAVEQVEGRGFLGFFRRAVEPRTTEVFWQDFWADGRSVADVLADPGRLLQWINGTVELDHRLARAVDLPQLGDVLASHDFATANSAPTDLAAMLAAAEVEFAAIANFLPAFLTGRTTDRPDTTQLAQTLAFAARVGWVDPGVDAATPEARFESAVAYLRGNRMLQSALLPTGFEGDTDPFAIPNEAGIALTVEFGRESGVVTDAYVAGIAELAGQLMSGVGVDLTSTTPIALTEAAKQRLFALVASQVPRTLAQSPSIQAQFVGALSYLGGAADGPQLRERIVQVVAAFRTLAVVGGPALTERELTAVVGGNVVEALGRGRLRMRTKDAVEGNPEFLILLRQWGIPASRKQDVGKYTFRFTFDALGVLTDVSRKKKKKKGLLSRIVDTVKSVGKAIVSAWKDNPFKAIFQIGKIALGVASLVVPGLQALGVATLAINAAEAVSHAIDGNWLGAIGAGLSAFTAGADLLGTAAGAASLVGQSAAVGDLLDVGDTLSVLRNAKRAFDISASIIQATRADSLLGAINAGFGAAASTLGNGGQLLGSLGVIDQGVAGDLVRLGVSVRDASRLVAPAAGLVQALDQGDPLSALGNGLSVVSAGALALANPGGTRLFDFDARTRGELASLGTGTGIVGNLARAIAAADAGRPALALQAVAQAGQLADRTSRGAVVAERVADVGVVLEGVFNGVNPALAAPIVMQRLDRVIQALKPSSPAGQPAADSFDLAVGAPAPLVAAAPLVAPASAVSGTSVASAVSGTSVASAESAETVVDLPAQTLDSATVTLAGGSGVDTLVGGHADDLILAQATTRTGGGTELRMPDGRVIPLPSGTHVIPPGAQIVTPDGDVYGGPGGLVPSDPGAFAVPGGFPAVPGRILVVPEDRPGPPTILFFPDNPDGVPQSRLDGSEGIRVAGLASTDTLTDGDPIGLIPATPAPRDGSDAASDLPAVQRVDLDLRDPFFEVPRPPAAEPHLFELLFRPRAVDESPYVWAASENPAFVPNHILDGGSRTTDTILNSFGWGRSVQGLYDGSESVYLGWKSGYALNDSDAAPVDGFTVGGSLGLSAQFGHYGFVSSVGSEVNFGPLLRGELPDVTNDTLVGLNIPYLGAIGFRATNDALRAAEQSDFSDGFSLGPGALLSMKFPTQDIATLYNIAEMAGVSVDDVLNARTAPSGTMLAFDVREQFDWPGDAEGGDRPATNTDDGLPPLASLPMPSELAMATNAHQDGVPQSHFDRAYDTMVGLSAPPGTDVTFDDAMWEQFTPSFADDAGVPSLLGPALDSAALAPELDWSDAAFDDFTLDSYDFDADSFNADSFNADSFNVDSFEMDSFDVPEPMDIPDGFSVDFSGSEW</sequence>
<proteinExistence type="predicted"/>
<keyword evidence="2" id="KW-1185">Reference proteome</keyword>